<dbReference type="SUPFAM" id="SSF53335">
    <property type="entry name" value="S-adenosyl-L-methionine-dependent methyltransferases"/>
    <property type="match status" value="1"/>
</dbReference>
<name>X1EIK6_9ZZZZ</name>
<dbReference type="AlphaFoldDB" id="X1EIK6"/>
<dbReference type="Gene3D" id="3.40.50.150">
    <property type="entry name" value="Vaccinia Virus protein VP39"/>
    <property type="match status" value="1"/>
</dbReference>
<sequence>MDQVILNRLLELNQKFYQTFAQQFSDTRQRLQPGVKRIIAQLPKNSNILDLGCGNGELWLSLKQSGYRGHYVG</sequence>
<protein>
    <recommendedName>
        <fullName evidence="2">Methyltransferase domain-containing protein</fullName>
    </recommendedName>
</protein>
<reference evidence="1" key="1">
    <citation type="journal article" date="2014" name="Front. Microbiol.">
        <title>High frequency of phylogenetically diverse reductive dehalogenase-homologous genes in deep subseafloor sedimentary metagenomes.</title>
        <authorList>
            <person name="Kawai M."/>
            <person name="Futagami T."/>
            <person name="Toyoda A."/>
            <person name="Takaki Y."/>
            <person name="Nishi S."/>
            <person name="Hori S."/>
            <person name="Arai W."/>
            <person name="Tsubouchi T."/>
            <person name="Morono Y."/>
            <person name="Uchiyama I."/>
            <person name="Ito T."/>
            <person name="Fujiyama A."/>
            <person name="Inagaki F."/>
            <person name="Takami H."/>
        </authorList>
    </citation>
    <scope>NUCLEOTIDE SEQUENCE</scope>
    <source>
        <strain evidence="1">Expedition CK06-06</strain>
    </source>
</reference>
<feature type="non-terminal residue" evidence="1">
    <location>
        <position position="73"/>
    </location>
</feature>
<dbReference type="EMBL" id="BARU01010369">
    <property type="protein sequence ID" value="GAH32442.1"/>
    <property type="molecule type" value="Genomic_DNA"/>
</dbReference>
<evidence type="ECO:0008006" key="2">
    <source>
        <dbReference type="Google" id="ProtNLM"/>
    </source>
</evidence>
<comment type="caution">
    <text evidence="1">The sequence shown here is derived from an EMBL/GenBank/DDBJ whole genome shotgun (WGS) entry which is preliminary data.</text>
</comment>
<organism evidence="1">
    <name type="scientific">marine sediment metagenome</name>
    <dbReference type="NCBI Taxonomy" id="412755"/>
    <lineage>
        <taxon>unclassified sequences</taxon>
        <taxon>metagenomes</taxon>
        <taxon>ecological metagenomes</taxon>
    </lineage>
</organism>
<evidence type="ECO:0000313" key="1">
    <source>
        <dbReference type="EMBL" id="GAH32442.1"/>
    </source>
</evidence>
<dbReference type="InterPro" id="IPR029063">
    <property type="entry name" value="SAM-dependent_MTases_sf"/>
</dbReference>
<accession>X1EIK6</accession>
<gene>
    <name evidence="1" type="ORF">S03H2_19792</name>
</gene>
<proteinExistence type="predicted"/>